<sequence length="61" mass="7201">MANQSFQLLNLLEISYSYHNFKNSYLPHFLSIFYKLYINLKLRTSTSDLESLRSNGKIHST</sequence>
<gene>
    <name evidence="1" type="ORF">RchiOBHm_Chr5g0022051</name>
</gene>
<evidence type="ECO:0000313" key="2">
    <source>
        <dbReference type="Proteomes" id="UP000238479"/>
    </source>
</evidence>
<dbReference type="AlphaFoldDB" id="A0A2P6Q7P3"/>
<accession>A0A2P6Q7P3</accession>
<dbReference type="Proteomes" id="UP000238479">
    <property type="component" value="Chromosome 5"/>
</dbReference>
<name>A0A2P6Q7P3_ROSCH</name>
<dbReference type="Gramene" id="PRQ30205">
    <property type="protein sequence ID" value="PRQ30205"/>
    <property type="gene ID" value="RchiOBHm_Chr5g0022051"/>
</dbReference>
<protein>
    <submittedName>
        <fullName evidence="1">Uncharacterized protein</fullName>
    </submittedName>
</protein>
<reference evidence="1 2" key="1">
    <citation type="journal article" date="2018" name="Nat. Genet.">
        <title>The Rosa genome provides new insights in the design of modern roses.</title>
        <authorList>
            <person name="Bendahmane M."/>
        </authorList>
    </citation>
    <scope>NUCLEOTIDE SEQUENCE [LARGE SCALE GENOMIC DNA]</scope>
    <source>
        <strain evidence="2">cv. Old Blush</strain>
    </source>
</reference>
<dbReference type="EMBL" id="PDCK01000043">
    <property type="protein sequence ID" value="PRQ30205.1"/>
    <property type="molecule type" value="Genomic_DNA"/>
</dbReference>
<keyword evidence="2" id="KW-1185">Reference proteome</keyword>
<comment type="caution">
    <text evidence="1">The sequence shown here is derived from an EMBL/GenBank/DDBJ whole genome shotgun (WGS) entry which is preliminary data.</text>
</comment>
<proteinExistence type="predicted"/>
<evidence type="ECO:0000313" key="1">
    <source>
        <dbReference type="EMBL" id="PRQ30205.1"/>
    </source>
</evidence>
<organism evidence="1 2">
    <name type="scientific">Rosa chinensis</name>
    <name type="common">China rose</name>
    <dbReference type="NCBI Taxonomy" id="74649"/>
    <lineage>
        <taxon>Eukaryota</taxon>
        <taxon>Viridiplantae</taxon>
        <taxon>Streptophyta</taxon>
        <taxon>Embryophyta</taxon>
        <taxon>Tracheophyta</taxon>
        <taxon>Spermatophyta</taxon>
        <taxon>Magnoliopsida</taxon>
        <taxon>eudicotyledons</taxon>
        <taxon>Gunneridae</taxon>
        <taxon>Pentapetalae</taxon>
        <taxon>rosids</taxon>
        <taxon>fabids</taxon>
        <taxon>Rosales</taxon>
        <taxon>Rosaceae</taxon>
        <taxon>Rosoideae</taxon>
        <taxon>Rosoideae incertae sedis</taxon>
        <taxon>Rosa</taxon>
    </lineage>
</organism>